<feature type="domain" description="Calcineurin-like phosphoesterase" evidence="4">
    <location>
        <begin position="60"/>
        <end position="288"/>
    </location>
</feature>
<dbReference type="Gene3D" id="3.60.21.10">
    <property type="match status" value="1"/>
</dbReference>
<accession>A0AB34IWM6</accession>
<dbReference type="PANTHER" id="PTHR11575:SF24">
    <property type="entry name" value="5'-NUCLEOTIDASE"/>
    <property type="match status" value="1"/>
</dbReference>
<dbReference type="SUPFAM" id="SSF55816">
    <property type="entry name" value="5'-nucleotidase (syn. UDP-sugar hydrolase), C-terminal domain"/>
    <property type="match status" value="1"/>
</dbReference>
<dbReference type="InterPro" id="IPR008334">
    <property type="entry name" value="5'-Nucleotdase_C"/>
</dbReference>
<feature type="signal peptide" evidence="3">
    <location>
        <begin position="1"/>
        <end position="17"/>
    </location>
</feature>
<dbReference type="InterPro" id="IPR006146">
    <property type="entry name" value="5'-Nucleotdase_CS"/>
</dbReference>
<feature type="chain" id="PRO_5044040961" description="5'-nucleotidase" evidence="3">
    <location>
        <begin position="18"/>
        <end position="631"/>
    </location>
</feature>
<protein>
    <recommendedName>
        <fullName evidence="9">5'-nucleotidase</fullName>
    </recommendedName>
</protein>
<keyword evidence="2 3" id="KW-0732">Signal</keyword>
<dbReference type="InterPro" id="IPR029052">
    <property type="entry name" value="Metallo-depent_PP-like"/>
</dbReference>
<dbReference type="PROSITE" id="PS00786">
    <property type="entry name" value="5_NUCLEOTIDASE_2"/>
    <property type="match status" value="1"/>
</dbReference>
<feature type="domain" description="5'-Nucleotidase C-terminal" evidence="5">
    <location>
        <begin position="424"/>
        <end position="570"/>
    </location>
</feature>
<dbReference type="Pfam" id="PF00149">
    <property type="entry name" value="Metallophos"/>
    <property type="match status" value="1"/>
</dbReference>
<dbReference type="InterPro" id="IPR004843">
    <property type="entry name" value="Calcineurin-like_PHP"/>
</dbReference>
<dbReference type="InterPro" id="IPR006179">
    <property type="entry name" value="5_nucleotidase/apyrase"/>
</dbReference>
<comment type="caution">
    <text evidence="6">The sequence shown here is derived from an EMBL/GenBank/DDBJ whole genome shotgun (WGS) entry which is preliminary data.</text>
</comment>
<name>A0AB34IWM6_PRYPA</name>
<evidence type="ECO:0000259" key="4">
    <source>
        <dbReference type="Pfam" id="PF00149"/>
    </source>
</evidence>
<organism evidence="6 8">
    <name type="scientific">Prymnesium parvum</name>
    <name type="common">Toxic golden alga</name>
    <dbReference type="NCBI Taxonomy" id="97485"/>
    <lineage>
        <taxon>Eukaryota</taxon>
        <taxon>Haptista</taxon>
        <taxon>Haptophyta</taxon>
        <taxon>Prymnesiophyceae</taxon>
        <taxon>Prymnesiales</taxon>
        <taxon>Prymnesiaceae</taxon>
        <taxon>Prymnesium</taxon>
    </lineage>
</organism>
<dbReference type="EMBL" id="JBGBPQ010000018">
    <property type="protein sequence ID" value="KAL1507415.1"/>
    <property type="molecule type" value="Genomic_DNA"/>
</dbReference>
<dbReference type="GO" id="GO:0009166">
    <property type="term" value="P:nucleotide catabolic process"/>
    <property type="evidence" value="ECO:0007669"/>
    <property type="project" value="InterPro"/>
</dbReference>
<evidence type="ECO:0000259" key="5">
    <source>
        <dbReference type="Pfam" id="PF02872"/>
    </source>
</evidence>
<dbReference type="InterPro" id="IPR036907">
    <property type="entry name" value="5'-Nucleotdase_C_sf"/>
</dbReference>
<sequence length="631" mass="67954">MALHTARLLLPLALCSAYELGWTSDWGWGWSWMGWDKGWGVGWGAPRFGFFDAPQTFSVRFLHMNDHHSHVAEASLTLQAEDSGEEVSLKYGGFPRLISLFKKIEAASAEPVVKLHAGDAITGTLWYSLFHGQVDAALMNMICFDAFVLGNHEFDDGDGSLATFLQYLRTEGNCSTPVLAANVVPSASSPLGAGFSDYLLPFTVVDAAGEKIGIIGLDIKAKTEASSSPDEGTVLLDELSTARRYVQLLRAAGVTKIVLLTHRGYSLDVAMAAELDGVDVIVGGDSHSLLGPRELSALGLSSVGEYPTIVTRRDGSKVCVVTAWEYAHLVGNLLVTFDEEGRVLECTGTPVLPVASDPTADITSRTPMRQAVDPDPVAAEYIRNKSVHVEALKRAVVATFEQPACLERFPGEGKSGTVACTNASYARGGEVCNLVAQAFLWRERDADIAIQNAGGCRTTVPAGPHSISNAYALLPFSNNLVASSMLGAQIIQVLEDALAGPLDLGGSTGSYPYAAGLRFEVDASAPAGRRIRNAQVQQRAASSRVWQPMNLSGTYRVVTQDYISAGKDNYLEFDKLSWTKLHHEYAQTWLDWLELGVKGVVKPLAASDYSTQKYVDPSGCDHSIAPYPKCL</sequence>
<comment type="similarity">
    <text evidence="1 3">Belongs to the 5'-nucleotidase family.</text>
</comment>
<keyword evidence="8" id="KW-1185">Reference proteome</keyword>
<evidence type="ECO:0000313" key="6">
    <source>
        <dbReference type="EMBL" id="KAL1507413.1"/>
    </source>
</evidence>
<dbReference type="AlphaFoldDB" id="A0AB34IWM6"/>
<reference evidence="6 8" key="1">
    <citation type="journal article" date="2024" name="Science">
        <title>Giant polyketide synthase enzymes in the biosynthesis of giant marine polyether toxins.</title>
        <authorList>
            <person name="Fallon T.R."/>
            <person name="Shende V.V."/>
            <person name="Wierzbicki I.H."/>
            <person name="Pendleton A.L."/>
            <person name="Watervoot N.F."/>
            <person name="Auber R.P."/>
            <person name="Gonzalez D.J."/>
            <person name="Wisecaver J.H."/>
            <person name="Moore B.S."/>
        </authorList>
    </citation>
    <scope>NUCLEOTIDE SEQUENCE [LARGE SCALE GENOMIC DNA]</scope>
    <source>
        <strain evidence="6 8">12B1</strain>
    </source>
</reference>
<dbReference type="GO" id="GO:0000166">
    <property type="term" value="F:nucleotide binding"/>
    <property type="evidence" value="ECO:0007669"/>
    <property type="project" value="UniProtKB-KW"/>
</dbReference>
<proteinExistence type="inferred from homology"/>
<dbReference type="PRINTS" id="PR01607">
    <property type="entry name" value="APYRASEFAMLY"/>
</dbReference>
<dbReference type="GO" id="GO:0046872">
    <property type="term" value="F:metal ion binding"/>
    <property type="evidence" value="ECO:0007669"/>
    <property type="project" value="InterPro"/>
</dbReference>
<dbReference type="SUPFAM" id="SSF56300">
    <property type="entry name" value="Metallo-dependent phosphatases"/>
    <property type="match status" value="1"/>
</dbReference>
<dbReference type="PANTHER" id="PTHR11575">
    <property type="entry name" value="5'-NUCLEOTIDASE-RELATED"/>
    <property type="match status" value="1"/>
</dbReference>
<evidence type="ECO:0000256" key="3">
    <source>
        <dbReference type="RuleBase" id="RU362119"/>
    </source>
</evidence>
<evidence type="ECO:0000256" key="2">
    <source>
        <dbReference type="ARBA" id="ARBA00022729"/>
    </source>
</evidence>
<evidence type="ECO:0008006" key="9">
    <source>
        <dbReference type="Google" id="ProtNLM"/>
    </source>
</evidence>
<dbReference type="EMBL" id="JBGBPQ010000018">
    <property type="protein sequence ID" value="KAL1507413.1"/>
    <property type="molecule type" value="Genomic_DNA"/>
</dbReference>
<gene>
    <name evidence="6" type="ORF">AB1Y20_008254</name>
    <name evidence="7" type="ORF">AB1Y20_008256</name>
</gene>
<keyword evidence="3" id="KW-0547">Nucleotide-binding</keyword>
<evidence type="ECO:0000256" key="1">
    <source>
        <dbReference type="ARBA" id="ARBA00006654"/>
    </source>
</evidence>
<dbReference type="Gene3D" id="3.90.780.10">
    <property type="entry name" value="5'-Nucleotidase, C-terminal domain"/>
    <property type="match status" value="1"/>
</dbReference>
<dbReference type="Pfam" id="PF02872">
    <property type="entry name" value="5_nucleotid_C"/>
    <property type="match status" value="1"/>
</dbReference>
<keyword evidence="3" id="KW-0378">Hydrolase</keyword>
<dbReference type="GO" id="GO:0016788">
    <property type="term" value="F:hydrolase activity, acting on ester bonds"/>
    <property type="evidence" value="ECO:0007669"/>
    <property type="project" value="InterPro"/>
</dbReference>
<evidence type="ECO:0000313" key="8">
    <source>
        <dbReference type="Proteomes" id="UP001515480"/>
    </source>
</evidence>
<dbReference type="Proteomes" id="UP001515480">
    <property type="component" value="Unassembled WGS sequence"/>
</dbReference>
<evidence type="ECO:0000313" key="7">
    <source>
        <dbReference type="EMBL" id="KAL1507415.1"/>
    </source>
</evidence>